<gene>
    <name evidence="2" type="ORF">EVG20_g10315</name>
</gene>
<evidence type="ECO:0000313" key="2">
    <source>
        <dbReference type="EMBL" id="TFY52993.1"/>
    </source>
</evidence>
<dbReference type="Proteomes" id="UP000298327">
    <property type="component" value="Unassembled WGS sequence"/>
</dbReference>
<feature type="region of interest" description="Disordered" evidence="1">
    <location>
        <begin position="1"/>
        <end position="46"/>
    </location>
</feature>
<keyword evidence="3" id="KW-1185">Reference proteome</keyword>
<feature type="compositionally biased region" description="Low complexity" evidence="1">
    <location>
        <begin position="163"/>
        <end position="175"/>
    </location>
</feature>
<reference evidence="2 3" key="1">
    <citation type="submission" date="2019-02" db="EMBL/GenBank/DDBJ databases">
        <title>Genome sequencing of the rare red list fungi Dentipellis fragilis.</title>
        <authorList>
            <person name="Buettner E."/>
            <person name="Kellner H."/>
        </authorList>
    </citation>
    <scope>NUCLEOTIDE SEQUENCE [LARGE SCALE GENOMIC DNA]</scope>
    <source>
        <strain evidence="2 3">DSM 105465</strain>
    </source>
</reference>
<proteinExistence type="predicted"/>
<protein>
    <submittedName>
        <fullName evidence="2">Uncharacterized protein</fullName>
    </submittedName>
</protein>
<feature type="compositionally biased region" description="Low complexity" evidence="1">
    <location>
        <begin position="196"/>
        <end position="220"/>
    </location>
</feature>
<name>A0A4Y9XU83_9AGAM</name>
<feature type="compositionally biased region" description="Polar residues" evidence="1">
    <location>
        <begin position="225"/>
        <end position="240"/>
    </location>
</feature>
<organism evidence="2 3">
    <name type="scientific">Dentipellis fragilis</name>
    <dbReference type="NCBI Taxonomy" id="205917"/>
    <lineage>
        <taxon>Eukaryota</taxon>
        <taxon>Fungi</taxon>
        <taxon>Dikarya</taxon>
        <taxon>Basidiomycota</taxon>
        <taxon>Agaricomycotina</taxon>
        <taxon>Agaricomycetes</taxon>
        <taxon>Russulales</taxon>
        <taxon>Hericiaceae</taxon>
        <taxon>Dentipellis</taxon>
    </lineage>
</organism>
<evidence type="ECO:0000256" key="1">
    <source>
        <dbReference type="SAM" id="MobiDB-lite"/>
    </source>
</evidence>
<dbReference type="EMBL" id="SEOQ01001217">
    <property type="protein sequence ID" value="TFY52993.1"/>
    <property type="molecule type" value="Genomic_DNA"/>
</dbReference>
<feature type="compositionally biased region" description="Low complexity" evidence="1">
    <location>
        <begin position="28"/>
        <end position="39"/>
    </location>
</feature>
<comment type="caution">
    <text evidence="2">The sequence shown here is derived from an EMBL/GenBank/DDBJ whole genome shotgun (WGS) entry which is preliminary data.</text>
</comment>
<feature type="compositionally biased region" description="Basic residues" evidence="1">
    <location>
        <begin position="149"/>
        <end position="160"/>
    </location>
</feature>
<accession>A0A4Y9XU83</accession>
<evidence type="ECO:0000313" key="3">
    <source>
        <dbReference type="Proteomes" id="UP000298327"/>
    </source>
</evidence>
<sequence length="240" mass="25994">MLVLDRKPKPATRRSSLATEEAELERNTCTTPSTSTTQETHAHTEMSKVRNPHPYLILRSHGTRYSGPRPLHAESLELTTVSVHPDVSKPSLLPSPFSLLPSSLLSLLAAHFANRFHSLFPPINHNHDQRCAPHHTTKKGKKEEEQNRRAKQRKQKKNHTHVPQDSPPRAAAASADPPPQHGPQTPDSPYLPAPAPAAVATTTTAGNSAASVAAGAIPAPDLHNKQTNKQTNPASAHTVL</sequence>
<dbReference type="AlphaFoldDB" id="A0A4Y9XU83"/>
<feature type="region of interest" description="Disordered" evidence="1">
    <location>
        <begin position="124"/>
        <end position="240"/>
    </location>
</feature>